<proteinExistence type="predicted"/>
<accession>A0A0A9AWQ1</accession>
<name>A0A0A9AWQ1_ARUDO</name>
<reference evidence="1" key="2">
    <citation type="journal article" date="2015" name="Data Brief">
        <title>Shoot transcriptome of the giant reed, Arundo donax.</title>
        <authorList>
            <person name="Barrero R.A."/>
            <person name="Guerrero F.D."/>
            <person name="Moolhuijzen P."/>
            <person name="Goolsby J.A."/>
            <person name="Tidwell J."/>
            <person name="Bellgard S.E."/>
            <person name="Bellgard M.I."/>
        </authorList>
    </citation>
    <scope>NUCLEOTIDE SEQUENCE</scope>
    <source>
        <tissue evidence="1">Shoot tissue taken approximately 20 cm above the soil surface</tissue>
    </source>
</reference>
<evidence type="ECO:0008006" key="2">
    <source>
        <dbReference type="Google" id="ProtNLM"/>
    </source>
</evidence>
<protein>
    <recommendedName>
        <fullName evidence="2">Alpha/beta hydrolase fold-3 domain-containing protein</fullName>
    </recommendedName>
</protein>
<dbReference type="InterPro" id="IPR029058">
    <property type="entry name" value="AB_hydrolase_fold"/>
</dbReference>
<organism evidence="1">
    <name type="scientific">Arundo donax</name>
    <name type="common">Giant reed</name>
    <name type="synonym">Donax arundinaceus</name>
    <dbReference type="NCBI Taxonomy" id="35708"/>
    <lineage>
        <taxon>Eukaryota</taxon>
        <taxon>Viridiplantae</taxon>
        <taxon>Streptophyta</taxon>
        <taxon>Embryophyta</taxon>
        <taxon>Tracheophyta</taxon>
        <taxon>Spermatophyta</taxon>
        <taxon>Magnoliopsida</taxon>
        <taxon>Liliopsida</taxon>
        <taxon>Poales</taxon>
        <taxon>Poaceae</taxon>
        <taxon>PACMAD clade</taxon>
        <taxon>Arundinoideae</taxon>
        <taxon>Arundineae</taxon>
        <taxon>Arundo</taxon>
    </lineage>
</organism>
<evidence type="ECO:0000313" key="1">
    <source>
        <dbReference type="EMBL" id="JAD55546.1"/>
    </source>
</evidence>
<dbReference type="Gene3D" id="3.40.50.1820">
    <property type="entry name" value="alpha/beta hydrolase"/>
    <property type="match status" value="1"/>
</dbReference>
<dbReference type="AlphaFoldDB" id="A0A0A9AWQ1"/>
<dbReference type="SUPFAM" id="SSF53474">
    <property type="entry name" value="alpha/beta-Hydrolases"/>
    <property type="match status" value="1"/>
</dbReference>
<sequence length="105" mass="11407">MLVDRIRDYVARLKAMGKQRVELLEFAGQGHGFAVFKPDGEAAAELVRVVRRFVHGGALAPPSRAHARSGPGRLVRTHPVTLARCLSVSVTLLSLHTSHHCMSAC</sequence>
<reference evidence="1" key="1">
    <citation type="submission" date="2014-09" db="EMBL/GenBank/DDBJ databases">
        <authorList>
            <person name="Magalhaes I.L.F."/>
            <person name="Oliveira U."/>
            <person name="Santos F.R."/>
            <person name="Vidigal T.H.D.A."/>
            <person name="Brescovit A.D."/>
            <person name="Santos A.J."/>
        </authorList>
    </citation>
    <scope>NUCLEOTIDE SEQUENCE</scope>
    <source>
        <tissue evidence="1">Shoot tissue taken approximately 20 cm above the soil surface</tissue>
    </source>
</reference>
<dbReference type="EMBL" id="GBRH01242349">
    <property type="protein sequence ID" value="JAD55546.1"/>
    <property type="molecule type" value="Transcribed_RNA"/>
</dbReference>